<dbReference type="SUPFAM" id="SSF49265">
    <property type="entry name" value="Fibronectin type III"/>
    <property type="match status" value="1"/>
</dbReference>
<dbReference type="EMBL" id="CP002691">
    <property type="protein sequence ID" value="AEE50776.1"/>
    <property type="molecule type" value="Genomic_DNA"/>
</dbReference>
<reference key="2">
    <citation type="submission" date="2011-04" db="EMBL/GenBank/DDBJ databases">
        <title>Complete sequence of chromosome of Haliscomenobacter hydrossis DSM 1100.</title>
        <authorList>
            <consortium name="US DOE Joint Genome Institute (JGI-PGF)"/>
            <person name="Lucas S."/>
            <person name="Han J."/>
            <person name="Lapidus A."/>
            <person name="Bruce D."/>
            <person name="Goodwin L."/>
            <person name="Pitluck S."/>
            <person name="Peters L."/>
            <person name="Kyrpides N."/>
            <person name="Mavromatis K."/>
            <person name="Ivanova N."/>
            <person name="Ovchinnikova G."/>
            <person name="Pagani I."/>
            <person name="Daligault H."/>
            <person name="Detter J.C."/>
            <person name="Han C."/>
            <person name="Land M."/>
            <person name="Hauser L."/>
            <person name="Markowitz V."/>
            <person name="Cheng J.-F."/>
            <person name="Hugenholtz P."/>
            <person name="Woyke T."/>
            <person name="Wu D."/>
            <person name="Verbarg S."/>
            <person name="Frueling A."/>
            <person name="Brambilla E."/>
            <person name="Klenk H.-P."/>
            <person name="Eisen J.A."/>
        </authorList>
    </citation>
    <scope>NUCLEOTIDE SEQUENCE</scope>
    <source>
        <strain>DSM 1100</strain>
    </source>
</reference>
<evidence type="ECO:0000313" key="3">
    <source>
        <dbReference type="EMBL" id="AEE50776.1"/>
    </source>
</evidence>
<dbReference type="Gene3D" id="2.60.40.740">
    <property type="match status" value="1"/>
</dbReference>
<dbReference type="OrthoDB" id="1488818at2"/>
<dbReference type="Gene3D" id="2.60.120.260">
    <property type="entry name" value="Galactose-binding domain-like"/>
    <property type="match status" value="1"/>
</dbReference>
<evidence type="ECO:0000259" key="2">
    <source>
        <dbReference type="PROSITE" id="PS50853"/>
    </source>
</evidence>
<feature type="signal peptide" evidence="1">
    <location>
        <begin position="1"/>
        <end position="17"/>
    </location>
</feature>
<gene>
    <name evidence="3" type="ordered locus">Halhy_2912</name>
</gene>
<feature type="chain" id="PRO_5003310660" evidence="1">
    <location>
        <begin position="18"/>
        <end position="944"/>
    </location>
</feature>
<dbReference type="PROSITE" id="PS50853">
    <property type="entry name" value="FN3"/>
    <property type="match status" value="1"/>
</dbReference>
<dbReference type="eggNOG" id="COG1361">
    <property type="taxonomic scope" value="Bacteria"/>
</dbReference>
<dbReference type="RefSeq" id="WP_013765319.1">
    <property type="nucleotide sequence ID" value="NC_015510.1"/>
</dbReference>
<dbReference type="HOGENOM" id="CLU_311182_0_0_10"/>
<dbReference type="InterPro" id="IPR003961">
    <property type="entry name" value="FN3_dom"/>
</dbReference>
<dbReference type="STRING" id="760192.Halhy_2912"/>
<sequence length="944" mass="102419">MKWIKALLFLFSLTCLAQQVYAQANPCVYTLDLNDQLGDGWNGAQLEVRINTTATVYTLTNGAQARHYLTLNNGDSLRLSYKPGPFDQEVSYSLLDQEGKVVYTTGSIKPATGVVLRSRIICPTCAPPPGPSVTFEDVRAFTAQLSWVGNVPGGTYLLEYGNKGFLPNKGTGTIVRSTVTRTILRGLTQNTSYELYLSVICSNPADTSLVLGPFAFNTRFAIDLGISSVLSPATGCGLEGGDTVQVLISNYGGEPQSLVPFKYAVNGMPVPIQMPQDGVYTGVVGRDSADVAEFDNQYAFPPGDYVIDAWTEMKGDSVPENDTLRYTFTSLPTIVSYPHVNLLEDRFTGWTVDQSSVNPSWQLGNPNKRLLNQAFSGSQVWATSLSGSYNSSEVSYLASPCFDFSNLSADPVLTFALQLDMEGCCDGLWVELSTDGGVSWAKLGDNTSGINWYNDVTRQIWNGNGGVRGWFTASHPLPGTATAPNVRIRFAFLSDFANNLEGALIDNIQVHVPTRDLLALSVRNTSADPCGNANDQLAFSIGNLSRNNSTGFNVAYRINNGPVVTENVGGFTLQPNAKNAYTFRGTFNTATPGTYNIKAWIVGDVQASNDTAYFTFNSAYPVPFGEDFERGGIPRDWVIDTDAVVVKDRGNSSFTLSDNLFSGDASLRATSPTFGPIAANDSLTFEYRYVNVSGNNVTATQLTANDRLDVFVSIDCGRNFVLLQSITSTNHVASTQLRRVTVKLGAYATRFIQIRLVATRGGGDYWIDIDNINLNRCPAKLDLASTIRNATGATLRNGSISVRGAANGAPYKYRWTTGATSANVAQLQAGLYSVTVTDRFGCSSVLDLEVKFTVSARDQDLPVDKLSIAPNPTNDQALLRVALRERSNLLVQLISPIGQVLNQVQLTGVQQADIPINLAQLPAGMYFVRLQANGRQRIERVVKF</sequence>
<dbReference type="AlphaFoldDB" id="F4L478"/>
<proteinExistence type="predicted"/>
<reference evidence="3 4" key="1">
    <citation type="journal article" date="2011" name="Stand. Genomic Sci.">
        <title>Complete genome sequence of Haliscomenobacter hydrossis type strain (O).</title>
        <authorList>
            <consortium name="US DOE Joint Genome Institute (JGI-PGF)"/>
            <person name="Daligault H."/>
            <person name="Lapidus A."/>
            <person name="Zeytun A."/>
            <person name="Nolan M."/>
            <person name="Lucas S."/>
            <person name="Del Rio T.G."/>
            <person name="Tice H."/>
            <person name="Cheng J.F."/>
            <person name="Tapia R."/>
            <person name="Han C."/>
            <person name="Goodwin L."/>
            <person name="Pitluck S."/>
            <person name="Liolios K."/>
            <person name="Pagani I."/>
            <person name="Ivanova N."/>
            <person name="Huntemann M."/>
            <person name="Mavromatis K."/>
            <person name="Mikhailova N."/>
            <person name="Pati A."/>
            <person name="Chen A."/>
            <person name="Palaniappan K."/>
            <person name="Land M."/>
            <person name="Hauser L."/>
            <person name="Brambilla E.M."/>
            <person name="Rohde M."/>
            <person name="Verbarg S."/>
            <person name="Goker M."/>
            <person name="Bristow J."/>
            <person name="Eisen J.A."/>
            <person name="Markowitz V."/>
            <person name="Hugenholtz P."/>
            <person name="Kyrpides N.C."/>
            <person name="Klenk H.P."/>
            <person name="Woyke T."/>
        </authorList>
    </citation>
    <scope>NUCLEOTIDE SEQUENCE [LARGE SCALE GENOMIC DNA]</scope>
    <source>
        <strain evidence="4">ATCC 27775 / DSM 1100 / LMG 10767 / O</strain>
    </source>
</reference>
<feature type="domain" description="Fibronectin type-III" evidence="2">
    <location>
        <begin position="128"/>
        <end position="221"/>
    </location>
</feature>
<dbReference type="Proteomes" id="UP000008461">
    <property type="component" value="Chromosome"/>
</dbReference>
<dbReference type="eggNOG" id="COG3291">
    <property type="taxonomic scope" value="Bacteria"/>
</dbReference>
<protein>
    <submittedName>
        <fullName evidence="3">Fibronectin type III domain protein</fullName>
    </submittedName>
</protein>
<keyword evidence="4" id="KW-1185">Reference proteome</keyword>
<name>F4L478_HALH1</name>
<accession>F4L478</accession>
<dbReference type="InterPro" id="IPR026444">
    <property type="entry name" value="Secre_tail"/>
</dbReference>
<keyword evidence="1" id="KW-0732">Signal</keyword>
<dbReference type="Pfam" id="PF18962">
    <property type="entry name" value="Por_Secre_tail"/>
    <property type="match status" value="1"/>
</dbReference>
<evidence type="ECO:0000313" key="4">
    <source>
        <dbReference type="Proteomes" id="UP000008461"/>
    </source>
</evidence>
<evidence type="ECO:0000256" key="1">
    <source>
        <dbReference type="SAM" id="SignalP"/>
    </source>
</evidence>
<dbReference type="InterPro" id="IPR036116">
    <property type="entry name" value="FN3_sf"/>
</dbReference>
<organism evidence="3 4">
    <name type="scientific">Haliscomenobacter hydrossis (strain ATCC 27775 / DSM 1100 / LMG 10767 / O)</name>
    <dbReference type="NCBI Taxonomy" id="760192"/>
    <lineage>
        <taxon>Bacteria</taxon>
        <taxon>Pseudomonadati</taxon>
        <taxon>Bacteroidota</taxon>
        <taxon>Saprospiria</taxon>
        <taxon>Saprospirales</taxon>
        <taxon>Haliscomenobacteraceae</taxon>
        <taxon>Haliscomenobacter</taxon>
    </lineage>
</organism>
<dbReference type="NCBIfam" id="TIGR04183">
    <property type="entry name" value="Por_Secre_tail"/>
    <property type="match status" value="1"/>
</dbReference>
<dbReference type="KEGG" id="hhy:Halhy_2912"/>